<dbReference type="Pfam" id="PF00107">
    <property type="entry name" value="ADH_zinc_N"/>
    <property type="match status" value="1"/>
</dbReference>
<evidence type="ECO:0000313" key="3">
    <source>
        <dbReference type="EMBL" id="SIR59073.1"/>
    </source>
</evidence>
<keyword evidence="1" id="KW-0560">Oxidoreductase</keyword>
<dbReference type="PANTHER" id="PTHR43205:SF7">
    <property type="entry name" value="PROSTAGLANDIN REDUCTASE 1"/>
    <property type="match status" value="1"/>
</dbReference>
<organism evidence="3 4">
    <name type="scientific">Aromatoleum tolulyticum</name>
    <dbReference type="NCBI Taxonomy" id="34027"/>
    <lineage>
        <taxon>Bacteria</taxon>
        <taxon>Pseudomonadati</taxon>
        <taxon>Pseudomonadota</taxon>
        <taxon>Betaproteobacteria</taxon>
        <taxon>Rhodocyclales</taxon>
        <taxon>Rhodocyclaceae</taxon>
        <taxon>Aromatoleum</taxon>
    </lineage>
</organism>
<dbReference type="Gene3D" id="3.90.180.10">
    <property type="entry name" value="Medium-chain alcohol dehydrogenases, catalytic domain"/>
    <property type="match status" value="1"/>
</dbReference>
<accession>A0A1N7C6E4</accession>
<dbReference type="FunFam" id="3.40.50.720:FF:000121">
    <property type="entry name" value="Prostaglandin reductase 2"/>
    <property type="match status" value="1"/>
</dbReference>
<dbReference type="CDD" id="cd05288">
    <property type="entry name" value="PGDH"/>
    <property type="match status" value="1"/>
</dbReference>
<dbReference type="Pfam" id="PF16884">
    <property type="entry name" value="ADH_N_2"/>
    <property type="match status" value="1"/>
</dbReference>
<name>A0A1N7C6E4_9RHOO</name>
<proteinExistence type="predicted"/>
<dbReference type="InterPro" id="IPR011032">
    <property type="entry name" value="GroES-like_sf"/>
</dbReference>
<sequence>MTEMNKQWILVRRPEGAVKRSDMELRESPVRPLEAGETLVKMLYLAMDPATRGWMAPGGGYTEPLPLGGPVMGVTIGRVVESRNPQMKPGTVVAGVGHWAKYMIAGERQISPVRCGNLGVLSPMDTSHGFDLPMYLHAMGTSGGTGWYGLMEVAGMKAGDKVLVSGAAGSVGSLVTQMARLKGAAKVVGIAGGPAKCAEAVRDYGCDVCIDYKATDDIAAAIAKEFPDGIDVYFDNVGGEILDAAMGNLAKWARIAVCGMISQYNALEAPPGPRNMWNLLVKTARIEGFLVSDYFGTPACEAAYREIGDWIRDGRMVAKVDVRDDFDNVPDVFNQLFSGGNDGRLVVKVPD</sequence>
<dbReference type="SUPFAM" id="SSF51735">
    <property type="entry name" value="NAD(P)-binding Rossmann-fold domains"/>
    <property type="match status" value="1"/>
</dbReference>
<dbReference type="STRING" id="34027.SAMN05421829_12221"/>
<dbReference type="InterPro" id="IPR013149">
    <property type="entry name" value="ADH-like_C"/>
</dbReference>
<feature type="domain" description="Enoyl reductase (ER)" evidence="2">
    <location>
        <begin position="19"/>
        <end position="347"/>
    </location>
</feature>
<gene>
    <name evidence="3" type="ORF">SAMN05421829_12221</name>
</gene>
<dbReference type="SUPFAM" id="SSF50129">
    <property type="entry name" value="GroES-like"/>
    <property type="match status" value="1"/>
</dbReference>
<dbReference type="InterPro" id="IPR041694">
    <property type="entry name" value="ADH_N_2"/>
</dbReference>
<dbReference type="RefSeq" id="WP_076604248.1">
    <property type="nucleotide sequence ID" value="NZ_FTMD01000022.1"/>
</dbReference>
<evidence type="ECO:0000256" key="1">
    <source>
        <dbReference type="ARBA" id="ARBA00023002"/>
    </source>
</evidence>
<evidence type="ECO:0000313" key="4">
    <source>
        <dbReference type="Proteomes" id="UP000186819"/>
    </source>
</evidence>
<reference evidence="4" key="1">
    <citation type="submission" date="2017-01" db="EMBL/GenBank/DDBJ databases">
        <authorList>
            <person name="Varghese N."/>
            <person name="Submissions S."/>
        </authorList>
    </citation>
    <scope>NUCLEOTIDE SEQUENCE [LARGE SCALE GENOMIC DNA]</scope>
    <source>
        <strain evidence="4">ATCC 51758</strain>
    </source>
</reference>
<dbReference type="PANTHER" id="PTHR43205">
    <property type="entry name" value="PROSTAGLANDIN REDUCTASE"/>
    <property type="match status" value="1"/>
</dbReference>
<protein>
    <recommendedName>
        <fullName evidence="2">Enoyl reductase (ER) domain-containing protein</fullName>
    </recommendedName>
</protein>
<dbReference type="AlphaFoldDB" id="A0A1N7C6E4"/>
<dbReference type="InterPro" id="IPR020843">
    <property type="entry name" value="ER"/>
</dbReference>
<dbReference type="SMART" id="SM00829">
    <property type="entry name" value="PKS_ER"/>
    <property type="match status" value="1"/>
</dbReference>
<dbReference type="Gene3D" id="3.40.50.720">
    <property type="entry name" value="NAD(P)-binding Rossmann-like Domain"/>
    <property type="match status" value="1"/>
</dbReference>
<dbReference type="OrthoDB" id="9805663at2"/>
<dbReference type="GO" id="GO:0016628">
    <property type="term" value="F:oxidoreductase activity, acting on the CH-CH group of donors, NAD or NADP as acceptor"/>
    <property type="evidence" value="ECO:0007669"/>
    <property type="project" value="InterPro"/>
</dbReference>
<evidence type="ECO:0000259" key="2">
    <source>
        <dbReference type="SMART" id="SM00829"/>
    </source>
</evidence>
<dbReference type="InterPro" id="IPR045010">
    <property type="entry name" value="MDR_fam"/>
</dbReference>
<dbReference type="InterPro" id="IPR036291">
    <property type="entry name" value="NAD(P)-bd_dom_sf"/>
</dbReference>
<dbReference type="Proteomes" id="UP000186819">
    <property type="component" value="Unassembled WGS sequence"/>
</dbReference>
<keyword evidence="4" id="KW-1185">Reference proteome</keyword>
<dbReference type="EMBL" id="FTMD01000022">
    <property type="protein sequence ID" value="SIR59073.1"/>
    <property type="molecule type" value="Genomic_DNA"/>
</dbReference>